<dbReference type="AlphaFoldDB" id="A0A5P8FMZ9"/>
<accession>A0A5P8FMZ9</accession>
<proteinExistence type="predicted"/>
<dbReference type="EMBL" id="CP044548">
    <property type="protein sequence ID" value="QFQ30314.1"/>
    <property type="molecule type" value="Genomic_DNA"/>
</dbReference>
<dbReference type="Proteomes" id="UP000271708">
    <property type="component" value="Chromosome"/>
</dbReference>
<gene>
    <name evidence="1" type="ORF">EEW87_008245</name>
</gene>
<protein>
    <submittedName>
        <fullName evidence="1">Uncharacterized protein</fullName>
    </submittedName>
</protein>
<evidence type="ECO:0000313" key="1">
    <source>
        <dbReference type="EMBL" id="QFQ30314.1"/>
    </source>
</evidence>
<sequence>MSGTEIFEGFVDERARTRMVAVLVILRALSCTALGEAWSTRQFFACGRIFLTLAVGRPSVNWFAWV</sequence>
<evidence type="ECO:0000313" key="2">
    <source>
        <dbReference type="Proteomes" id="UP000271708"/>
    </source>
</evidence>
<dbReference type="RefSeq" id="WP_123091895.1">
    <property type="nucleotide sequence ID" value="NZ_CP044548.2"/>
</dbReference>
<dbReference type="GeneID" id="59161150"/>
<name>A0A5P8FMZ9_9MICO</name>
<dbReference type="KEGG" id="jme:EEW87_008245"/>
<organism evidence="1 2">
    <name type="scientific">Janibacter melonis</name>
    <dbReference type="NCBI Taxonomy" id="262209"/>
    <lineage>
        <taxon>Bacteria</taxon>
        <taxon>Bacillati</taxon>
        <taxon>Actinomycetota</taxon>
        <taxon>Actinomycetes</taxon>
        <taxon>Micrococcales</taxon>
        <taxon>Intrasporangiaceae</taxon>
        <taxon>Janibacter</taxon>
    </lineage>
</organism>
<reference evidence="1 2" key="1">
    <citation type="submission" date="2019-09" db="EMBL/GenBank/DDBJ databases">
        <title>Complete Genome Sequence of Janibacter melonis M714 with both human health impact and industrial applications.</title>
        <authorList>
            <person name="Jin M."/>
            <person name="Zhao Q.R."/>
        </authorList>
    </citation>
    <scope>NUCLEOTIDE SEQUENCE [LARGE SCALE GENOMIC DNA]</scope>
    <source>
        <strain evidence="1 2">M714</strain>
    </source>
</reference>